<evidence type="ECO:0000256" key="4">
    <source>
        <dbReference type="ARBA" id="ARBA00023004"/>
    </source>
</evidence>
<reference evidence="7 8" key="1">
    <citation type="journal article" date="2023" name="Genome Announc.">
        <title>Pan-Genome Analyses of the Genus Cohnella and Proposal of the Novel Species Cohnella silvisoli sp. nov., Isolated from Forest Soil.</title>
        <authorList>
            <person name="Wang C."/>
            <person name="Mao L."/>
            <person name="Bao G."/>
            <person name="Zhu H."/>
        </authorList>
    </citation>
    <scope>NUCLEOTIDE SEQUENCE [LARGE SCALE GENOMIC DNA]</scope>
    <source>
        <strain evidence="7 8">NL03-T5-1</strain>
    </source>
</reference>
<evidence type="ECO:0000259" key="6">
    <source>
        <dbReference type="Pfam" id="PF01077"/>
    </source>
</evidence>
<keyword evidence="4" id="KW-0408">Iron</keyword>
<dbReference type="Pfam" id="PF01077">
    <property type="entry name" value="NIR_SIR"/>
    <property type="match status" value="1"/>
</dbReference>
<dbReference type="PANTHER" id="PTHR43809">
    <property type="entry name" value="NITRITE REDUCTASE (NADH) LARGE SUBUNIT"/>
    <property type="match status" value="1"/>
</dbReference>
<keyword evidence="1" id="KW-0349">Heme</keyword>
<dbReference type="Gene3D" id="3.30.413.10">
    <property type="entry name" value="Sulfite Reductase Hemoprotein, domain 1"/>
    <property type="match status" value="1"/>
</dbReference>
<evidence type="ECO:0000256" key="5">
    <source>
        <dbReference type="ARBA" id="ARBA00023014"/>
    </source>
</evidence>
<dbReference type="InterPro" id="IPR052034">
    <property type="entry name" value="NasD-like"/>
</dbReference>
<dbReference type="PANTHER" id="PTHR43809:SF1">
    <property type="entry name" value="NITRITE REDUCTASE (NADH) LARGE SUBUNIT"/>
    <property type="match status" value="1"/>
</dbReference>
<keyword evidence="8" id="KW-1185">Reference proteome</keyword>
<keyword evidence="3" id="KW-0560">Oxidoreductase</keyword>
<proteinExistence type="predicted"/>
<gene>
    <name evidence="7" type="ORF">QJS35_05240</name>
</gene>
<protein>
    <submittedName>
        <fullName evidence="7">Nitrite reductase</fullName>
    </submittedName>
</protein>
<dbReference type="InterPro" id="IPR006067">
    <property type="entry name" value="NO2/SO3_Rdtase_4Fe4S_dom"/>
</dbReference>
<organism evidence="7 8">
    <name type="scientific">Cohnella silvisoli</name>
    <dbReference type="NCBI Taxonomy" id="2873699"/>
    <lineage>
        <taxon>Bacteria</taxon>
        <taxon>Bacillati</taxon>
        <taxon>Bacillota</taxon>
        <taxon>Bacilli</taxon>
        <taxon>Bacillales</taxon>
        <taxon>Paenibacillaceae</taxon>
        <taxon>Cohnella</taxon>
    </lineage>
</organism>
<dbReference type="EMBL" id="JASKHM010000002">
    <property type="protein sequence ID" value="MEQ4481797.1"/>
    <property type="molecule type" value="Genomic_DNA"/>
</dbReference>
<dbReference type="RefSeq" id="WP_232183444.1">
    <property type="nucleotide sequence ID" value="NZ_JAIOAP010000002.1"/>
</dbReference>
<evidence type="ECO:0000256" key="1">
    <source>
        <dbReference type="ARBA" id="ARBA00022617"/>
    </source>
</evidence>
<evidence type="ECO:0000256" key="2">
    <source>
        <dbReference type="ARBA" id="ARBA00022723"/>
    </source>
</evidence>
<comment type="caution">
    <text evidence="7">The sequence shown here is derived from an EMBL/GenBank/DDBJ whole genome shotgun (WGS) entry which is preliminary data.</text>
</comment>
<keyword evidence="2" id="KW-0479">Metal-binding</keyword>
<keyword evidence="5" id="KW-0411">Iron-sulfur</keyword>
<evidence type="ECO:0000256" key="3">
    <source>
        <dbReference type="ARBA" id="ARBA00023002"/>
    </source>
</evidence>
<evidence type="ECO:0000313" key="8">
    <source>
        <dbReference type="Proteomes" id="UP001493487"/>
    </source>
</evidence>
<feature type="domain" description="Nitrite/sulphite reductase 4Fe-4S" evidence="6">
    <location>
        <begin position="92"/>
        <end position="200"/>
    </location>
</feature>
<dbReference type="InterPro" id="IPR045854">
    <property type="entry name" value="NO2/SO3_Rdtase_4Fe4S_sf"/>
</dbReference>
<accession>A0ABV1KP59</accession>
<sequence>MKIAVTPRLGVGGSLFTIDQWKSIGDVLAEDVKVEFTTFKQLYIEINEAQYEDTKHKLEESGLEVYPTGFFSKNLIACNFCRGAEEAGLSIAIQLNEIVAGHAVPSPLKVGYAGCANATSEPLFKDIGIVKMKDGFNVYVGGEGKSIKAAVAQLLFENVPESRLLPIVQHLISQFQALGKKKEKYARFIQRMTIERIKETC</sequence>
<name>A0ABV1KP59_9BACL</name>
<evidence type="ECO:0000313" key="7">
    <source>
        <dbReference type="EMBL" id="MEQ4481797.1"/>
    </source>
</evidence>
<dbReference type="SUPFAM" id="SSF56014">
    <property type="entry name" value="Nitrite and sulphite reductase 4Fe-4S domain-like"/>
    <property type="match status" value="1"/>
</dbReference>
<dbReference type="Proteomes" id="UP001493487">
    <property type="component" value="Unassembled WGS sequence"/>
</dbReference>